<dbReference type="Proteomes" id="UP000636004">
    <property type="component" value="Unassembled WGS sequence"/>
</dbReference>
<reference evidence="1" key="1">
    <citation type="journal article" date="2014" name="Int. J. Syst. Evol. Microbiol.">
        <title>Complete genome sequence of Corynebacterium casei LMG S-19264T (=DSM 44701T), isolated from a smear-ripened cheese.</title>
        <authorList>
            <consortium name="US DOE Joint Genome Institute (JGI-PGF)"/>
            <person name="Walter F."/>
            <person name="Albersmeier A."/>
            <person name="Kalinowski J."/>
            <person name="Ruckert C."/>
        </authorList>
    </citation>
    <scope>NUCLEOTIDE SEQUENCE</scope>
    <source>
        <strain evidence="1">KCTC 12710</strain>
    </source>
</reference>
<dbReference type="EMBL" id="BMWZ01000006">
    <property type="protein sequence ID" value="GGZ87396.1"/>
    <property type="molecule type" value="Genomic_DNA"/>
</dbReference>
<comment type="caution">
    <text evidence="1">The sequence shown here is derived from an EMBL/GenBank/DDBJ whole genome shotgun (WGS) entry which is preliminary data.</text>
</comment>
<reference evidence="1" key="2">
    <citation type="submission" date="2020-09" db="EMBL/GenBank/DDBJ databases">
        <authorList>
            <person name="Sun Q."/>
            <person name="Kim S."/>
        </authorList>
    </citation>
    <scope>NUCLEOTIDE SEQUENCE</scope>
    <source>
        <strain evidence="1">KCTC 12710</strain>
    </source>
</reference>
<organism evidence="1 2">
    <name type="scientific">Algibacter mikhailovii</name>
    <dbReference type="NCBI Taxonomy" id="425498"/>
    <lineage>
        <taxon>Bacteria</taxon>
        <taxon>Pseudomonadati</taxon>
        <taxon>Bacteroidota</taxon>
        <taxon>Flavobacteriia</taxon>
        <taxon>Flavobacteriales</taxon>
        <taxon>Flavobacteriaceae</taxon>
        <taxon>Algibacter</taxon>
    </lineage>
</organism>
<name>A0A918R605_9FLAO</name>
<evidence type="ECO:0000313" key="2">
    <source>
        <dbReference type="Proteomes" id="UP000636004"/>
    </source>
</evidence>
<evidence type="ECO:0000313" key="1">
    <source>
        <dbReference type="EMBL" id="GGZ87396.1"/>
    </source>
</evidence>
<accession>A0A918R605</accession>
<sequence>MTPRQSELKSLINGKIILKNRTIRKLLYAMAMLPENILGELDTSAKLVNVLMIKTDLAIPYTSVFFQLDCG</sequence>
<gene>
    <name evidence="1" type="ORF">GCM10007028_26980</name>
</gene>
<keyword evidence="2" id="KW-1185">Reference proteome</keyword>
<protein>
    <submittedName>
        <fullName evidence="1">Uncharacterized protein</fullName>
    </submittedName>
</protein>
<dbReference type="AlphaFoldDB" id="A0A918R605"/>
<proteinExistence type="predicted"/>